<dbReference type="EMBL" id="JAWDIP010000003">
    <property type="protein sequence ID" value="MDY0394588.1"/>
    <property type="molecule type" value="Genomic_DNA"/>
</dbReference>
<organism evidence="1 2">
    <name type="scientific">Tigheibacillus halophilus</name>
    <dbReference type="NCBI Taxonomy" id="361280"/>
    <lineage>
        <taxon>Bacteria</taxon>
        <taxon>Bacillati</taxon>
        <taxon>Bacillota</taxon>
        <taxon>Bacilli</taxon>
        <taxon>Bacillales</taxon>
        <taxon>Bacillaceae</taxon>
        <taxon>Tigheibacillus</taxon>
    </lineage>
</organism>
<accession>A0ABU5C6X2</accession>
<gene>
    <name evidence="1" type="ORF">RWE15_09200</name>
</gene>
<sequence length="131" mass="15116">MQALFNEENKTLNYYRAMYEKFMTISLDGEESESIIQSLQDIINRPVTLYDDSENAVIPSQHSVPFQLDTDTVRAESLNDYLMAYDSPQGVYHDNPAGRTKEDVPICLYTKAKPYEQRKKSLSMLQLHLSN</sequence>
<keyword evidence="2" id="KW-1185">Reference proteome</keyword>
<protein>
    <submittedName>
        <fullName evidence="1">Uncharacterized protein</fullName>
    </submittedName>
</protein>
<evidence type="ECO:0000313" key="1">
    <source>
        <dbReference type="EMBL" id="MDY0394588.1"/>
    </source>
</evidence>
<name>A0ABU5C6X2_9BACI</name>
<proteinExistence type="predicted"/>
<reference evidence="1 2" key="1">
    <citation type="submission" date="2023-10" db="EMBL/GenBank/DDBJ databases">
        <title>Virgibacillus halophilus 5B73C genome.</title>
        <authorList>
            <person name="Miliotis G."/>
            <person name="Sengupta P."/>
            <person name="Hameed A."/>
            <person name="Chuvochina M."/>
            <person name="Mcdonagh F."/>
            <person name="Simpson A.C."/>
            <person name="Singh N.K."/>
            <person name="Rekha P.D."/>
            <person name="Raman K."/>
            <person name="Hugenholtz P."/>
            <person name="Venkateswaran K."/>
        </authorList>
    </citation>
    <scope>NUCLEOTIDE SEQUENCE [LARGE SCALE GENOMIC DNA]</scope>
    <source>
        <strain evidence="1 2">5B73C</strain>
    </source>
</reference>
<evidence type="ECO:0000313" key="2">
    <source>
        <dbReference type="Proteomes" id="UP001281447"/>
    </source>
</evidence>
<dbReference type="Proteomes" id="UP001281447">
    <property type="component" value="Unassembled WGS sequence"/>
</dbReference>
<comment type="caution">
    <text evidence="1">The sequence shown here is derived from an EMBL/GenBank/DDBJ whole genome shotgun (WGS) entry which is preliminary data.</text>
</comment>